<evidence type="ECO:0000256" key="1">
    <source>
        <dbReference type="SAM" id="Phobius"/>
    </source>
</evidence>
<protein>
    <recommendedName>
        <fullName evidence="2">Inositolphosphotransferase Aur1/Ipt1 domain-containing protein</fullName>
    </recommendedName>
</protein>
<evidence type="ECO:0000313" key="3">
    <source>
        <dbReference type="EMBL" id="NHO33781.1"/>
    </source>
</evidence>
<feature type="transmembrane region" description="Helical" evidence="1">
    <location>
        <begin position="12"/>
        <end position="30"/>
    </location>
</feature>
<feature type="transmembrane region" description="Helical" evidence="1">
    <location>
        <begin position="278"/>
        <end position="296"/>
    </location>
</feature>
<dbReference type="InterPro" id="IPR026841">
    <property type="entry name" value="Aur1/Ipt1"/>
</dbReference>
<reference evidence="3 4" key="1">
    <citation type="journal article" date="2020" name="Int. J. Syst. Evol. Microbiol.">
        <title>Novel acetic acid bacteria from cider fermentations: Acetobacter conturbans sp. nov. and Acetobacter fallax sp. nov.</title>
        <authorList>
            <person name="Sombolestani A.S."/>
            <person name="Cleenwerck I."/>
            <person name="Cnockaert M."/>
            <person name="Borremans W."/>
            <person name="Wieme A.D."/>
            <person name="De Vuyst L."/>
            <person name="Vandamme P."/>
        </authorList>
    </citation>
    <scope>NUCLEOTIDE SEQUENCE [LARGE SCALE GENOMIC DNA]</scope>
    <source>
        <strain evidence="3 4">LMG 1637</strain>
    </source>
</reference>
<feature type="transmembrane region" description="Helical" evidence="1">
    <location>
        <begin position="42"/>
        <end position="61"/>
    </location>
</feature>
<proteinExistence type="predicted"/>
<accession>A0ABX0KCA6</accession>
<evidence type="ECO:0000313" key="4">
    <source>
        <dbReference type="Proteomes" id="UP000615326"/>
    </source>
</evidence>
<organism evidence="3 4">
    <name type="scientific">Acetobacter fallax</name>
    <dbReference type="NCBI Taxonomy" id="1737473"/>
    <lineage>
        <taxon>Bacteria</taxon>
        <taxon>Pseudomonadati</taxon>
        <taxon>Pseudomonadota</taxon>
        <taxon>Alphaproteobacteria</taxon>
        <taxon>Acetobacterales</taxon>
        <taxon>Acetobacteraceae</taxon>
        <taxon>Acetobacter</taxon>
    </lineage>
</organism>
<dbReference type="Proteomes" id="UP000615326">
    <property type="component" value="Unassembled WGS sequence"/>
</dbReference>
<keyword evidence="1" id="KW-1133">Transmembrane helix</keyword>
<name>A0ABX0KCA6_9PROT</name>
<feature type="transmembrane region" description="Helical" evidence="1">
    <location>
        <begin position="73"/>
        <end position="95"/>
    </location>
</feature>
<feature type="transmembrane region" description="Helical" evidence="1">
    <location>
        <begin position="251"/>
        <end position="272"/>
    </location>
</feature>
<evidence type="ECO:0000259" key="2">
    <source>
        <dbReference type="Pfam" id="PF14378"/>
    </source>
</evidence>
<comment type="caution">
    <text evidence="3">The sequence shown here is derived from an EMBL/GenBank/DDBJ whole genome shotgun (WGS) entry which is preliminary data.</text>
</comment>
<keyword evidence="1" id="KW-0472">Membrane</keyword>
<dbReference type="Gene3D" id="1.20.144.10">
    <property type="entry name" value="Phosphatidic acid phosphatase type 2/haloperoxidase"/>
    <property type="match status" value="1"/>
</dbReference>
<feature type="domain" description="Inositolphosphotransferase Aur1/Ipt1" evidence="2">
    <location>
        <begin position="103"/>
        <end position="289"/>
    </location>
</feature>
<feature type="transmembrane region" description="Helical" evidence="1">
    <location>
        <begin position="223"/>
        <end position="246"/>
    </location>
</feature>
<sequence>MSPGRRRFVDGLRVNSIVLVVLLIITGMVLHATNSVLHMDGLFFGLFLFLFGLLVIAARIVRSRILVLICQGLIFFLAAGYCAGFSALAALRVGAPLSDAQLDGWDHWFGLHTERVIVFFASFDVFNHVWGVVYNLTVPGIILTIFILGLRKDEVSLYRLCFIFSVGSMTCSLFNLFFPAIGTVLYHGVSPDIMRRFPVGAGVYFKGPFEAYHSGRLPGISPAALSGVVSFPSFHVVMALMTLFFLRGNRLVNGMVFVDVVLVLLSTILVGGHYFADVAGGAVLFFGLFFLSRRVVQ</sequence>
<feature type="transmembrane region" description="Helical" evidence="1">
    <location>
        <begin position="129"/>
        <end position="150"/>
    </location>
</feature>
<gene>
    <name evidence="3" type="ORF">GOB84_14715</name>
</gene>
<dbReference type="EMBL" id="WOSW01000038">
    <property type="protein sequence ID" value="NHO33781.1"/>
    <property type="molecule type" value="Genomic_DNA"/>
</dbReference>
<keyword evidence="4" id="KW-1185">Reference proteome</keyword>
<keyword evidence="1" id="KW-0812">Transmembrane</keyword>
<dbReference type="Pfam" id="PF14378">
    <property type="entry name" value="PAP2_3"/>
    <property type="match status" value="1"/>
</dbReference>
<feature type="transmembrane region" description="Helical" evidence="1">
    <location>
        <begin position="157"/>
        <end position="178"/>
    </location>
</feature>